<organism evidence="3 4">
    <name type="scientific">Steinernema carpocapsae</name>
    <name type="common">Entomopathogenic nematode</name>
    <dbReference type="NCBI Taxonomy" id="34508"/>
    <lineage>
        <taxon>Eukaryota</taxon>
        <taxon>Metazoa</taxon>
        <taxon>Ecdysozoa</taxon>
        <taxon>Nematoda</taxon>
        <taxon>Chromadorea</taxon>
        <taxon>Rhabditida</taxon>
        <taxon>Tylenchina</taxon>
        <taxon>Panagrolaimomorpha</taxon>
        <taxon>Strongyloidoidea</taxon>
        <taxon>Steinernematidae</taxon>
        <taxon>Steinernema</taxon>
    </lineage>
</organism>
<feature type="region of interest" description="Disordered" evidence="1">
    <location>
        <begin position="466"/>
        <end position="527"/>
    </location>
</feature>
<feature type="transmembrane region" description="Helical" evidence="2">
    <location>
        <begin position="212"/>
        <end position="238"/>
    </location>
</feature>
<dbReference type="Proteomes" id="UP000298663">
    <property type="component" value="Chromosome X"/>
</dbReference>
<dbReference type="OrthoDB" id="5828353at2759"/>
<feature type="compositionally biased region" description="Polar residues" evidence="1">
    <location>
        <begin position="550"/>
        <end position="563"/>
    </location>
</feature>
<feature type="region of interest" description="Disordered" evidence="1">
    <location>
        <begin position="544"/>
        <end position="593"/>
    </location>
</feature>
<feature type="transmembrane region" description="Helical" evidence="2">
    <location>
        <begin position="20"/>
        <end position="40"/>
    </location>
</feature>
<reference evidence="3 4" key="1">
    <citation type="journal article" date="2015" name="Genome Biol.">
        <title>Comparative genomics of Steinernema reveals deeply conserved gene regulatory networks.</title>
        <authorList>
            <person name="Dillman A.R."/>
            <person name="Macchietto M."/>
            <person name="Porter C.F."/>
            <person name="Rogers A."/>
            <person name="Williams B."/>
            <person name="Antoshechkin I."/>
            <person name="Lee M.M."/>
            <person name="Goodwin Z."/>
            <person name="Lu X."/>
            <person name="Lewis E.E."/>
            <person name="Goodrich-Blair H."/>
            <person name="Stock S.P."/>
            <person name="Adams B.J."/>
            <person name="Sternberg P.W."/>
            <person name="Mortazavi A."/>
        </authorList>
    </citation>
    <scope>NUCLEOTIDE SEQUENCE [LARGE SCALE GENOMIC DNA]</scope>
    <source>
        <strain evidence="3 4">ALL</strain>
    </source>
</reference>
<sequence>MGSDGSGSSRCTRKVSLASYFALELLAFTVSLVALLSPSWQYVYLEEGRTEHHHGLWLDCKRDYSHDYGRTREYYESLYRLDRQQNPFDQFWLPPLMCVYKFDYYIDPEDLYERNYEENRLQDDANQHLFLGWKIASLVGHGLSVMASAAALLICVCAFCHRALVCASTVLCVIAFLLAVTGEVVFFMFANYQDNSMIKEDDGVYEQFFGWAFYMSLSGVILHALASAIGILATSVSYRKRSSKLIKIEVVDNDSSMLLEEGSTRPFKRSFSAIYRVDSEALRKWERDYMKKVKESQERTSNNFKRTASMPNIKKKKTSKESSNISSLRRDSVLHRSSSNVLSTASNETKSTNTLEERSPPLRPPAKPLKSALKPSAIGPTYAPPMVADSGPDATYEYLPYEGSIQSQSTPTYTANSSMNLDSFIGISRQPNKSGSQETRMNVYDKVFDGGQKTTTIDDSYQSYLQPNSLKGGSTLSRSDLNRPSLLPTSYPKDSVGSADCLNTSQNSSSASQKARPSTADPLLRDRIKTTKETFITEENVRRRYDIDRNQQGPRTSQGTTVSFKDIPEEIAPAPPAVPPKPKIPPTNAVAGSPPKSISLNTFSGETTFGVKANQRSLTNIAFRPSVSEQVSAFDRPDSTDVGSLNSFLTSPKSTLIEGPVRRLISSRLDEVDRSVGSSAQLENEVMDDTLTKKSYVRDAEVRLNLFMEDSPQRSPYAKKDGGETTV</sequence>
<feature type="compositionally biased region" description="Polar residues" evidence="1">
    <location>
        <begin position="335"/>
        <end position="354"/>
    </location>
</feature>
<keyword evidence="2" id="KW-1133">Transmembrane helix</keyword>
<keyword evidence="2" id="KW-0472">Membrane</keyword>
<feature type="compositionally biased region" description="Polar residues" evidence="1">
    <location>
        <begin position="501"/>
        <end position="516"/>
    </location>
</feature>
<feature type="transmembrane region" description="Helical" evidence="2">
    <location>
        <begin position="171"/>
        <end position="192"/>
    </location>
</feature>
<name>A0A4U8UWY6_STECR</name>
<dbReference type="Gene3D" id="1.20.140.150">
    <property type="match status" value="1"/>
</dbReference>
<feature type="region of interest" description="Disordered" evidence="1">
    <location>
        <begin position="708"/>
        <end position="727"/>
    </location>
</feature>
<keyword evidence="2" id="KW-0812">Transmembrane</keyword>
<feature type="compositionally biased region" description="Polar residues" evidence="1">
    <location>
        <begin position="466"/>
        <end position="479"/>
    </location>
</feature>
<comment type="caution">
    <text evidence="3">The sequence shown here is derived from an EMBL/GenBank/DDBJ whole genome shotgun (WGS) entry which is preliminary data.</text>
</comment>
<evidence type="ECO:0000256" key="1">
    <source>
        <dbReference type="SAM" id="MobiDB-lite"/>
    </source>
</evidence>
<dbReference type="GO" id="GO:0016020">
    <property type="term" value="C:membrane"/>
    <property type="evidence" value="ECO:0007669"/>
    <property type="project" value="InterPro"/>
</dbReference>
<evidence type="ECO:0000313" key="3">
    <source>
        <dbReference type="EMBL" id="TMS37931.1"/>
    </source>
</evidence>
<dbReference type="EMBL" id="CM016762">
    <property type="protein sequence ID" value="TMS37931.1"/>
    <property type="molecule type" value="Genomic_DNA"/>
</dbReference>
<protein>
    <recommendedName>
        <fullName evidence="5">Clc-like protein</fullName>
    </recommendedName>
</protein>
<feature type="compositionally biased region" description="Basic and acidic residues" evidence="1">
    <location>
        <begin position="718"/>
        <end position="727"/>
    </location>
</feature>
<dbReference type="EMBL" id="AZBU02000001">
    <property type="protein sequence ID" value="TMS37931.1"/>
    <property type="molecule type" value="Genomic_DNA"/>
</dbReference>
<dbReference type="PANTHER" id="PTHR35574">
    <property type="entry name" value="PUTATIVE-RELATED"/>
    <property type="match status" value="1"/>
</dbReference>
<accession>A0A4U8UWY6</accession>
<dbReference type="InterPro" id="IPR010761">
    <property type="entry name" value="Clc_prot-like"/>
</dbReference>
<proteinExistence type="predicted"/>
<feature type="compositionally biased region" description="Polar residues" evidence="1">
    <location>
        <begin position="299"/>
        <end position="310"/>
    </location>
</feature>
<dbReference type="AlphaFoldDB" id="A0A4U8UWY6"/>
<dbReference type="PANTHER" id="PTHR35574:SF2">
    <property type="entry name" value="CLAUDIN-LIKE IN CAENORHABDITIS"/>
    <property type="match status" value="1"/>
</dbReference>
<feature type="transmembrane region" description="Helical" evidence="2">
    <location>
        <begin position="138"/>
        <end position="159"/>
    </location>
</feature>
<feature type="compositionally biased region" description="Pro residues" evidence="1">
    <location>
        <begin position="573"/>
        <end position="585"/>
    </location>
</feature>
<evidence type="ECO:0000313" key="4">
    <source>
        <dbReference type="Proteomes" id="UP000298663"/>
    </source>
</evidence>
<dbReference type="Pfam" id="PF07062">
    <property type="entry name" value="Clc-like"/>
    <property type="match status" value="1"/>
</dbReference>
<feature type="compositionally biased region" description="Low complexity" evidence="1">
    <location>
        <begin position="368"/>
        <end position="377"/>
    </location>
</feature>
<reference evidence="3 4" key="2">
    <citation type="journal article" date="2019" name="G3 (Bethesda)">
        <title>Hybrid Assembly of the Genome of the Entomopathogenic Nematode Steinernema carpocapsae Identifies the X-Chromosome.</title>
        <authorList>
            <person name="Serra L."/>
            <person name="Macchietto M."/>
            <person name="Macias-Munoz A."/>
            <person name="McGill C.J."/>
            <person name="Rodriguez I.M."/>
            <person name="Rodriguez B."/>
            <person name="Murad R."/>
            <person name="Mortazavi A."/>
        </authorList>
    </citation>
    <scope>NUCLEOTIDE SEQUENCE [LARGE SCALE GENOMIC DNA]</scope>
    <source>
        <strain evidence="3 4">ALL</strain>
    </source>
</reference>
<keyword evidence="4" id="KW-1185">Reference proteome</keyword>
<feature type="region of interest" description="Disordered" evidence="1">
    <location>
        <begin position="293"/>
        <end position="377"/>
    </location>
</feature>
<evidence type="ECO:0008006" key="5">
    <source>
        <dbReference type="Google" id="ProtNLM"/>
    </source>
</evidence>
<evidence type="ECO:0000256" key="2">
    <source>
        <dbReference type="SAM" id="Phobius"/>
    </source>
</evidence>
<gene>
    <name evidence="3" type="ORF">L596_004764</name>
</gene>